<accession>A0A1Y2MXI1</accession>
<dbReference type="STRING" id="2074.BG845_03276"/>
<evidence type="ECO:0000256" key="2">
    <source>
        <dbReference type="ARBA" id="ARBA00023125"/>
    </source>
</evidence>
<dbReference type="OrthoDB" id="4214267at2"/>
<evidence type="ECO:0000256" key="1">
    <source>
        <dbReference type="ARBA" id="ARBA00023015"/>
    </source>
</evidence>
<feature type="DNA-binding region" description="H-T-H motif" evidence="4">
    <location>
        <begin position="30"/>
        <end position="49"/>
    </location>
</feature>
<dbReference type="PROSITE" id="PS50977">
    <property type="entry name" value="HTH_TETR_2"/>
    <property type="match status" value="1"/>
</dbReference>
<keyword evidence="3" id="KW-0804">Transcription</keyword>
<dbReference type="Gene3D" id="1.10.357.10">
    <property type="entry name" value="Tetracycline Repressor, domain 2"/>
    <property type="match status" value="1"/>
</dbReference>
<proteinExistence type="predicted"/>
<protein>
    <submittedName>
        <fullName evidence="6">HTH-type transcriptional regulator YjdC</fullName>
    </submittedName>
</protein>
<dbReference type="GO" id="GO:0003677">
    <property type="term" value="F:DNA binding"/>
    <property type="evidence" value="ECO:0007669"/>
    <property type="project" value="UniProtKB-UniRule"/>
</dbReference>
<feature type="domain" description="HTH tetR-type" evidence="5">
    <location>
        <begin position="7"/>
        <end position="67"/>
    </location>
</feature>
<keyword evidence="7" id="KW-1185">Reference proteome</keyword>
<dbReference type="InterPro" id="IPR036271">
    <property type="entry name" value="Tet_transcr_reg_TetR-rel_C_sf"/>
</dbReference>
<dbReference type="Pfam" id="PF00440">
    <property type="entry name" value="TetR_N"/>
    <property type="match status" value="1"/>
</dbReference>
<dbReference type="InterPro" id="IPR001647">
    <property type="entry name" value="HTH_TetR"/>
</dbReference>
<evidence type="ECO:0000256" key="4">
    <source>
        <dbReference type="PROSITE-ProRule" id="PRU00335"/>
    </source>
</evidence>
<dbReference type="InterPro" id="IPR009057">
    <property type="entry name" value="Homeodomain-like_sf"/>
</dbReference>
<evidence type="ECO:0000259" key="5">
    <source>
        <dbReference type="PROSITE" id="PS50977"/>
    </source>
</evidence>
<evidence type="ECO:0000313" key="7">
    <source>
        <dbReference type="Proteomes" id="UP000194360"/>
    </source>
</evidence>
<dbReference type="EMBL" id="MIGB01000016">
    <property type="protein sequence ID" value="OSY39679.1"/>
    <property type="molecule type" value="Genomic_DNA"/>
</dbReference>
<keyword evidence="1" id="KW-0805">Transcription regulation</keyword>
<reference evidence="6 7" key="1">
    <citation type="submission" date="2016-09" db="EMBL/GenBank/DDBJ databases">
        <title>Pseudonocardia autotrophica DSM535, a candidate organism with high potential of specific P450 cytochromes.</title>
        <authorList>
            <person name="Grumaz C."/>
            <person name="Vainshtein Y."/>
            <person name="Kirstahler P."/>
            <person name="Sohn K."/>
        </authorList>
    </citation>
    <scope>NUCLEOTIDE SEQUENCE [LARGE SCALE GENOMIC DNA]</scope>
    <source>
        <strain evidence="6 7">DSM 535</strain>
    </source>
</reference>
<dbReference type="Proteomes" id="UP000194360">
    <property type="component" value="Unassembled WGS sequence"/>
</dbReference>
<dbReference type="PANTHER" id="PTHR47506:SF1">
    <property type="entry name" value="HTH-TYPE TRANSCRIPTIONAL REGULATOR YJDC"/>
    <property type="match status" value="1"/>
</dbReference>
<comment type="caution">
    <text evidence="6">The sequence shown here is derived from an EMBL/GenBank/DDBJ whole genome shotgun (WGS) entry which is preliminary data.</text>
</comment>
<organism evidence="6 7">
    <name type="scientific">Pseudonocardia autotrophica</name>
    <name type="common">Amycolata autotrophica</name>
    <name type="synonym">Nocardia autotrophica</name>
    <dbReference type="NCBI Taxonomy" id="2074"/>
    <lineage>
        <taxon>Bacteria</taxon>
        <taxon>Bacillati</taxon>
        <taxon>Actinomycetota</taxon>
        <taxon>Actinomycetes</taxon>
        <taxon>Pseudonocardiales</taxon>
        <taxon>Pseudonocardiaceae</taxon>
        <taxon>Pseudonocardia</taxon>
    </lineage>
</organism>
<name>A0A1Y2MXI1_PSEAH</name>
<dbReference type="AlphaFoldDB" id="A0A1Y2MXI1"/>
<evidence type="ECO:0000256" key="3">
    <source>
        <dbReference type="ARBA" id="ARBA00023163"/>
    </source>
</evidence>
<sequence>MARTARGGAGPKVLETAHRLFYRDGIHAVGVDAIAAEAGVTKTALYSNFGSKARLVVSYLRERDRLWQGEIDRITASITSPRERVLAVFDAYEAWLSRDRFRGCAFANAAAELPRPDDPAREVVRHHKSAVRSFLRRQVDLLREPDPELPAQLMVLLEGAAVTSTIDQSAEPFRVARRLAESLLPHDASESSDAS</sequence>
<dbReference type="Pfam" id="PF16925">
    <property type="entry name" value="TetR_C_13"/>
    <property type="match status" value="1"/>
</dbReference>
<dbReference type="SUPFAM" id="SSF46689">
    <property type="entry name" value="Homeodomain-like"/>
    <property type="match status" value="1"/>
</dbReference>
<gene>
    <name evidence="6" type="primary">yjdC</name>
    <name evidence="6" type="ORF">BG845_03276</name>
</gene>
<dbReference type="InterPro" id="IPR011075">
    <property type="entry name" value="TetR_C"/>
</dbReference>
<dbReference type="PRINTS" id="PR00455">
    <property type="entry name" value="HTHTETR"/>
</dbReference>
<keyword evidence="2 4" id="KW-0238">DNA-binding</keyword>
<dbReference type="RefSeq" id="WP_085913494.1">
    <property type="nucleotide sequence ID" value="NZ_AP018920.1"/>
</dbReference>
<dbReference type="SUPFAM" id="SSF48498">
    <property type="entry name" value="Tetracyclin repressor-like, C-terminal domain"/>
    <property type="match status" value="1"/>
</dbReference>
<evidence type="ECO:0000313" key="6">
    <source>
        <dbReference type="EMBL" id="OSY39679.1"/>
    </source>
</evidence>
<dbReference type="PANTHER" id="PTHR47506">
    <property type="entry name" value="TRANSCRIPTIONAL REGULATORY PROTEIN"/>
    <property type="match status" value="1"/>
</dbReference>